<protein>
    <submittedName>
        <fullName evidence="1">Uncharacterized protein</fullName>
    </submittedName>
</protein>
<gene>
    <name evidence="1" type="primary">ORF39064</name>
</gene>
<dbReference type="EMBL" id="HACG01013454">
    <property type="protein sequence ID" value="CEK60319.1"/>
    <property type="molecule type" value="Transcribed_RNA"/>
</dbReference>
<feature type="non-terminal residue" evidence="1">
    <location>
        <position position="185"/>
    </location>
</feature>
<organism evidence="1">
    <name type="scientific">Arion vulgaris</name>
    <dbReference type="NCBI Taxonomy" id="1028688"/>
    <lineage>
        <taxon>Eukaryota</taxon>
        <taxon>Metazoa</taxon>
        <taxon>Spiralia</taxon>
        <taxon>Lophotrochozoa</taxon>
        <taxon>Mollusca</taxon>
        <taxon>Gastropoda</taxon>
        <taxon>Heterobranchia</taxon>
        <taxon>Euthyneura</taxon>
        <taxon>Panpulmonata</taxon>
        <taxon>Eupulmonata</taxon>
        <taxon>Stylommatophora</taxon>
        <taxon>Helicina</taxon>
        <taxon>Arionoidea</taxon>
        <taxon>Arionidae</taxon>
        <taxon>Arion</taxon>
    </lineage>
</organism>
<dbReference type="AlphaFoldDB" id="A0A0B6YVF7"/>
<accession>A0A0B6YVF7</accession>
<feature type="non-terminal residue" evidence="1">
    <location>
        <position position="1"/>
    </location>
</feature>
<evidence type="ECO:0000313" key="1">
    <source>
        <dbReference type="EMBL" id="CEK60319.1"/>
    </source>
</evidence>
<reference evidence="1" key="1">
    <citation type="submission" date="2014-12" db="EMBL/GenBank/DDBJ databases">
        <title>Insight into the proteome of Arion vulgaris.</title>
        <authorList>
            <person name="Aradska J."/>
            <person name="Bulat T."/>
            <person name="Smidak R."/>
            <person name="Sarate P."/>
            <person name="Gangsoo J."/>
            <person name="Sialana F."/>
            <person name="Bilban M."/>
            <person name="Lubec G."/>
        </authorList>
    </citation>
    <scope>NUCLEOTIDE SEQUENCE</scope>
    <source>
        <tissue evidence="1">Skin</tissue>
    </source>
</reference>
<sequence length="185" mass="20902">DQPVLLEVARFFNTALCHTDHVQCYACFCENSPMVTQELMRILSGSTNVDLLKQTAELTYTLMSLDEKDTCFCSLFADVDFVSSVVEASRELGYEHETSGQNYVMEVFHYFTTYEAGVLAIENILEQIAEANTLYLKILCHSLILSNNTEIITTIIATLDHIFCRHLMVRIGLMSSPSFIHAVLK</sequence>
<proteinExistence type="predicted"/>
<name>A0A0B6YVF7_9EUPU</name>